<dbReference type="InterPro" id="IPR038750">
    <property type="entry name" value="YczE/YyaS-like"/>
</dbReference>
<reference evidence="2 3" key="1">
    <citation type="submission" date="2023-05" db="EMBL/GenBank/DDBJ databases">
        <title>Corynebacterium suedekumii sp. nov. and Corynebacterium breve sp. nov. isolated from raw cow's milk.</title>
        <authorList>
            <person name="Baer M.K."/>
            <person name="Mehl L."/>
            <person name="Hellmuth R."/>
            <person name="Marke G."/>
            <person name="Lipski A."/>
        </authorList>
    </citation>
    <scope>NUCLEOTIDE SEQUENCE [LARGE SCALE GENOMIC DNA]</scope>
    <source>
        <strain evidence="2 3">R4</strain>
    </source>
</reference>
<dbReference type="RefSeq" id="WP_284826707.1">
    <property type="nucleotide sequence ID" value="NZ_CP126969.1"/>
</dbReference>
<feature type="transmembrane region" description="Helical" evidence="1">
    <location>
        <begin position="59"/>
        <end position="78"/>
    </location>
</feature>
<keyword evidence="1" id="KW-0472">Membrane</keyword>
<feature type="transmembrane region" description="Helical" evidence="1">
    <location>
        <begin position="90"/>
        <end position="110"/>
    </location>
</feature>
<sequence>MERRVHGNRGAGLAVRFLISIVGVSFVMLGVAFITLAGLGTSPVSAPVWVATLAGGLSFGGWTAVWNMILIGVQLLLLRREFPLHAWWQIPAIFVASVTLDLWMALFSGFDPQNYMLKIASVLLGTFILGLGVSLTVVPNLLFLPGEGVVSAVSVVTGWKFHHVKQGNDIILVTIAVIASFILFGELRGLREGTVISALLIGVVVGWVSPTVKKFVTAVTPGRAE</sequence>
<dbReference type="PANTHER" id="PTHR40078">
    <property type="entry name" value="INTEGRAL MEMBRANE PROTEIN-RELATED"/>
    <property type="match status" value="1"/>
</dbReference>
<feature type="transmembrane region" description="Helical" evidence="1">
    <location>
        <begin position="12"/>
        <end position="39"/>
    </location>
</feature>
<keyword evidence="3" id="KW-1185">Reference proteome</keyword>
<keyword evidence="1" id="KW-0812">Transmembrane</keyword>
<dbReference type="Proteomes" id="UP001225598">
    <property type="component" value="Chromosome"/>
</dbReference>
<feature type="transmembrane region" description="Helical" evidence="1">
    <location>
        <begin position="122"/>
        <end position="144"/>
    </location>
</feature>
<dbReference type="EMBL" id="CP126969">
    <property type="protein sequence ID" value="WIM68874.1"/>
    <property type="molecule type" value="Genomic_DNA"/>
</dbReference>
<keyword evidence="1" id="KW-1133">Transmembrane helix</keyword>
<dbReference type="PANTHER" id="PTHR40078:SF1">
    <property type="entry name" value="INTEGRAL MEMBRANE PROTEIN"/>
    <property type="match status" value="1"/>
</dbReference>
<organism evidence="2 3">
    <name type="scientific">Corynebacterium breve</name>
    <dbReference type="NCBI Taxonomy" id="3049799"/>
    <lineage>
        <taxon>Bacteria</taxon>
        <taxon>Bacillati</taxon>
        <taxon>Actinomycetota</taxon>
        <taxon>Actinomycetes</taxon>
        <taxon>Mycobacteriales</taxon>
        <taxon>Corynebacteriaceae</taxon>
        <taxon>Corynebacterium</taxon>
    </lineage>
</organism>
<gene>
    <name evidence="2" type="ORF">QP027_05705</name>
</gene>
<evidence type="ECO:0000256" key="1">
    <source>
        <dbReference type="SAM" id="Phobius"/>
    </source>
</evidence>
<accession>A0ABY8VGU5</accession>
<protein>
    <submittedName>
        <fullName evidence="2">DUF6198 family protein</fullName>
    </submittedName>
</protein>
<name>A0ABY8VGU5_9CORY</name>
<evidence type="ECO:0000313" key="3">
    <source>
        <dbReference type="Proteomes" id="UP001225598"/>
    </source>
</evidence>
<evidence type="ECO:0000313" key="2">
    <source>
        <dbReference type="EMBL" id="WIM68874.1"/>
    </source>
</evidence>
<feature type="transmembrane region" description="Helical" evidence="1">
    <location>
        <begin position="170"/>
        <end position="187"/>
    </location>
</feature>
<feature type="transmembrane region" description="Helical" evidence="1">
    <location>
        <begin position="193"/>
        <end position="212"/>
    </location>
</feature>
<proteinExistence type="predicted"/>
<dbReference type="Pfam" id="PF19700">
    <property type="entry name" value="DUF6198"/>
    <property type="match status" value="1"/>
</dbReference>